<dbReference type="SUPFAM" id="SSF81653">
    <property type="entry name" value="Calcium ATPase, transduction domain A"/>
    <property type="match status" value="1"/>
</dbReference>
<dbReference type="InterPro" id="IPR036412">
    <property type="entry name" value="HAD-like_sf"/>
</dbReference>
<evidence type="ECO:0000256" key="12">
    <source>
        <dbReference type="ARBA" id="ARBA00022989"/>
    </source>
</evidence>
<proteinExistence type="inferred from homology"/>
<feature type="transmembrane region" description="Helical" evidence="15">
    <location>
        <begin position="203"/>
        <end position="220"/>
    </location>
</feature>
<feature type="transmembrane region" description="Helical" evidence="15">
    <location>
        <begin position="172"/>
        <end position="191"/>
    </location>
</feature>
<keyword evidence="12 15" id="KW-1133">Transmembrane helix</keyword>
<protein>
    <submittedName>
        <fullName evidence="17">Similar to multimodular CopA (P-type ATPase)</fullName>
    </submittedName>
</protein>
<dbReference type="NCBIfam" id="TIGR01494">
    <property type="entry name" value="ATPase_P-type"/>
    <property type="match status" value="2"/>
</dbReference>
<dbReference type="GO" id="GO:0005507">
    <property type="term" value="F:copper ion binding"/>
    <property type="evidence" value="ECO:0007669"/>
    <property type="project" value="TreeGrafter"/>
</dbReference>
<sequence length="808" mass="89076">MPQGVDVPPYSYSDCVHCGKTIAKKEDAIINANGVIFCCWGCETVYSILKKEHFSLINKPHAGSSEYDILDNESFLRDYSVLQDGRQGMRFFVEGVQCTSCLWIIDQIPYWIPEVETVHLNMSQNTLFVSLKSPGFFGKVVSTLAALGYKTYPIRNTGEARHFQKKENHRQLMRLGVAGACAGSIMLYSFAIYSGLTGPMAQVFQYINLAFFLPVLFYCARPFYVNLWRSFRAWRPSIDLPIVLAVVIGFVLSLLHLIQGRQDLYFDSLSVLIFLLLASRYLLNRTQQKFLNSSCLLSFFEAQICRRWNEGRHAYEKVSASHLNAGDKILVNEGERIPADGEMINDWVNINPSVLTGESLPQKLFKGAKIYAGTQVVSGYAEILIEHTTGGSRIGRILKKVEEQIYNKTPLISLTDKAAHYFTIFILSLGMLFFLFYSVIDIAEAVRRTLALIILACPCALAFATPLTQSLSLKKASKKGYLIKNAESLEKLSRVKNVFFDKTGTITQGQFEFLKWKSPQSGEFVNFMPDTITLNAIYSIETHSPHPIARALVKQLEKVCDVKLPVCSLKEIPGKGISGTVEDNHYKLISALPDDGNDDSGIIASTVAIYRNELLVAYACLGDKLRKDAKETITALKKSGIKPHIVSGDNDSTVRNVAKKLGLADDSLYAGVSPEEKSTIVNKVSNALMVGDGVNDALAMSSCSIGIAVQGSVAASLVAADIYSAKEGVSPVLDLILLSKNTISIIKRNLVISFLYNFAGGIAALFGVISPLVAAILMPVSSLVILLSTVAGTKFTRKFNKWLPANIR</sequence>
<dbReference type="Pfam" id="PF00122">
    <property type="entry name" value="E1-E2_ATPase"/>
    <property type="match status" value="1"/>
</dbReference>
<dbReference type="InterPro" id="IPR027256">
    <property type="entry name" value="P-typ_ATPase_IB"/>
</dbReference>
<keyword evidence="8 15" id="KW-0547">Nucleotide-binding</keyword>
<keyword evidence="11" id="KW-1278">Translocase</keyword>
<comment type="similarity">
    <text evidence="2 15">Belongs to the cation transport ATPase (P-type) (TC 3.A.3) family. Type IB subfamily.</text>
</comment>
<feature type="transmembrane region" description="Helical" evidence="15">
    <location>
        <begin position="750"/>
        <end position="769"/>
    </location>
</feature>
<feature type="transmembrane region" description="Helical" evidence="15">
    <location>
        <begin position="449"/>
        <end position="468"/>
    </location>
</feature>
<keyword evidence="3" id="KW-0813">Transport</keyword>
<evidence type="ECO:0000256" key="3">
    <source>
        <dbReference type="ARBA" id="ARBA00022448"/>
    </source>
</evidence>
<keyword evidence="13" id="KW-0406">Ion transport</keyword>
<evidence type="ECO:0000256" key="11">
    <source>
        <dbReference type="ARBA" id="ARBA00022967"/>
    </source>
</evidence>
<dbReference type="Gene3D" id="3.40.1110.10">
    <property type="entry name" value="Calcium-transporting ATPase, cytoplasmic domain N"/>
    <property type="match status" value="1"/>
</dbReference>
<feature type="transmembrane region" description="Helical" evidence="15">
    <location>
        <begin position="240"/>
        <end position="258"/>
    </location>
</feature>
<evidence type="ECO:0000256" key="15">
    <source>
        <dbReference type="RuleBase" id="RU362081"/>
    </source>
</evidence>
<keyword evidence="7 15" id="KW-0479">Metal-binding</keyword>
<dbReference type="InterPro" id="IPR008250">
    <property type="entry name" value="ATPase_P-typ_transduc_dom_A_sf"/>
</dbReference>
<keyword evidence="5" id="KW-0597">Phosphoprotein</keyword>
<name>Q1PZI2_KUEST</name>
<dbReference type="InterPro" id="IPR059000">
    <property type="entry name" value="ATPase_P-type_domA"/>
</dbReference>
<organism evidence="17">
    <name type="scientific">Kuenenia stuttgartiensis</name>
    <dbReference type="NCBI Taxonomy" id="174633"/>
    <lineage>
        <taxon>Bacteria</taxon>
        <taxon>Pseudomonadati</taxon>
        <taxon>Planctomycetota</taxon>
        <taxon>Candidatus Brocadiia</taxon>
        <taxon>Candidatus Brocadiales</taxon>
        <taxon>Candidatus Brocadiaceae</taxon>
        <taxon>Candidatus Kuenenia</taxon>
    </lineage>
</organism>
<evidence type="ECO:0000256" key="4">
    <source>
        <dbReference type="ARBA" id="ARBA00022475"/>
    </source>
</evidence>
<gene>
    <name evidence="17" type="primary">copA</name>
    <name evidence="17" type="ORF">kustd1752</name>
</gene>
<dbReference type="InterPro" id="IPR018303">
    <property type="entry name" value="ATPase_P-typ_P_site"/>
</dbReference>
<dbReference type="InterPro" id="IPR001757">
    <property type="entry name" value="P_typ_ATPase"/>
</dbReference>
<feature type="transmembrane region" description="Helical" evidence="15">
    <location>
        <begin position="775"/>
        <end position="793"/>
    </location>
</feature>
<accession>Q1PZI2</accession>
<reference evidence="17" key="1">
    <citation type="journal article" date="2006" name="Nature">
        <title>Deciphering the evolution and metabolism of an anammox bacterium from a community genome.</title>
        <authorList>
            <person name="Strous M."/>
            <person name="Pelletier E."/>
            <person name="Mangenot S."/>
            <person name="Rattei T."/>
            <person name="Lehner A."/>
            <person name="Taylor M.W."/>
            <person name="Horn M."/>
            <person name="Daims H."/>
            <person name="Bartol-Mavel D."/>
            <person name="Wincker P."/>
            <person name="Barbe V."/>
            <person name="Fonknechten N."/>
            <person name="Vallenet D."/>
            <person name="Segurens B."/>
            <person name="Schenowitz-Truong C."/>
            <person name="Medigue C."/>
            <person name="Collingro A."/>
            <person name="Snel B."/>
            <person name="Dutilh B.E."/>
            <person name="OpDenCamp H.J.M."/>
            <person name="vanDerDrift C."/>
            <person name="Cirpus I."/>
            <person name="vanDePas-Schoonen K.T."/>
            <person name="Harhangi H.R."/>
            <person name="vanNiftrik L."/>
            <person name="Schmid M."/>
            <person name="Keltjens J."/>
            <person name="vanDeVossenberg J."/>
            <person name="Kartal B."/>
            <person name="Meier H."/>
            <person name="Frishman D."/>
            <person name="Huynen M.A."/>
            <person name="Mewes H."/>
            <person name="Weissenbach J."/>
            <person name="Jetten M.S.M."/>
            <person name="Wagner M."/>
            <person name="LePaslier D."/>
        </authorList>
    </citation>
    <scope>NUCLEOTIDE SEQUENCE</scope>
</reference>
<dbReference type="PANTHER" id="PTHR43520">
    <property type="entry name" value="ATP7, ISOFORM B"/>
    <property type="match status" value="1"/>
</dbReference>
<dbReference type="GO" id="GO:0005886">
    <property type="term" value="C:plasma membrane"/>
    <property type="evidence" value="ECO:0007669"/>
    <property type="project" value="UniProtKB-SubCell"/>
</dbReference>
<dbReference type="GO" id="GO:0016887">
    <property type="term" value="F:ATP hydrolysis activity"/>
    <property type="evidence" value="ECO:0007669"/>
    <property type="project" value="InterPro"/>
</dbReference>
<evidence type="ECO:0000256" key="7">
    <source>
        <dbReference type="ARBA" id="ARBA00022723"/>
    </source>
</evidence>
<keyword evidence="10" id="KW-0460">Magnesium</keyword>
<keyword evidence="6 15" id="KW-0812">Transmembrane</keyword>
<keyword evidence="14 15" id="KW-0472">Membrane</keyword>
<feature type="transmembrane region" description="Helical" evidence="15">
    <location>
        <begin position="264"/>
        <end position="283"/>
    </location>
</feature>
<dbReference type="NCBIfam" id="TIGR01525">
    <property type="entry name" value="ATPase-IB_hvy"/>
    <property type="match status" value="1"/>
</dbReference>
<evidence type="ECO:0000256" key="1">
    <source>
        <dbReference type="ARBA" id="ARBA00004651"/>
    </source>
</evidence>
<dbReference type="InterPro" id="IPR023214">
    <property type="entry name" value="HAD_sf"/>
</dbReference>
<dbReference type="PROSITE" id="PS00154">
    <property type="entry name" value="ATPASE_E1_E2"/>
    <property type="match status" value="1"/>
</dbReference>
<dbReference type="PANTHER" id="PTHR43520:SF5">
    <property type="entry name" value="CATION-TRANSPORTING P-TYPE ATPASE-RELATED"/>
    <property type="match status" value="1"/>
</dbReference>
<feature type="transmembrane region" description="Helical" evidence="15">
    <location>
        <begin position="418"/>
        <end position="437"/>
    </location>
</feature>
<evidence type="ECO:0000256" key="6">
    <source>
        <dbReference type="ARBA" id="ARBA00022692"/>
    </source>
</evidence>
<dbReference type="EMBL" id="CT573072">
    <property type="protein sequence ID" value="CAJ72497.1"/>
    <property type="molecule type" value="Genomic_DNA"/>
</dbReference>
<dbReference type="Gene3D" id="3.40.50.1000">
    <property type="entry name" value="HAD superfamily/HAD-like"/>
    <property type="match status" value="1"/>
</dbReference>
<comment type="subcellular location">
    <subcellularLocation>
        <location evidence="1">Cell membrane</location>
        <topology evidence="1">Multi-pass membrane protein</topology>
    </subcellularLocation>
</comment>
<evidence type="ECO:0000256" key="14">
    <source>
        <dbReference type="ARBA" id="ARBA00023136"/>
    </source>
</evidence>
<dbReference type="InterPro" id="IPR036163">
    <property type="entry name" value="HMA_dom_sf"/>
</dbReference>
<dbReference type="SUPFAM" id="SSF81665">
    <property type="entry name" value="Calcium ATPase, transmembrane domain M"/>
    <property type="match status" value="1"/>
</dbReference>
<dbReference type="CDD" id="cd07553">
    <property type="entry name" value="P-type_ATPase_HM"/>
    <property type="match status" value="1"/>
</dbReference>
<dbReference type="GO" id="GO:0043682">
    <property type="term" value="F:P-type divalent copper transporter activity"/>
    <property type="evidence" value="ECO:0007669"/>
    <property type="project" value="TreeGrafter"/>
</dbReference>
<dbReference type="SUPFAM" id="SSF55008">
    <property type="entry name" value="HMA, heavy metal-associated domain"/>
    <property type="match status" value="1"/>
</dbReference>
<evidence type="ECO:0000256" key="5">
    <source>
        <dbReference type="ARBA" id="ARBA00022553"/>
    </source>
</evidence>
<reference evidence="17" key="2">
    <citation type="submission" date="2006-01" db="EMBL/GenBank/DDBJ databases">
        <authorList>
            <person name="Genoscope"/>
        </authorList>
    </citation>
    <scope>NUCLEOTIDE SEQUENCE</scope>
</reference>
<dbReference type="Pfam" id="PF00702">
    <property type="entry name" value="Hydrolase"/>
    <property type="match status" value="1"/>
</dbReference>
<dbReference type="GO" id="GO:0005524">
    <property type="term" value="F:ATP binding"/>
    <property type="evidence" value="ECO:0007669"/>
    <property type="project" value="UniProtKB-UniRule"/>
</dbReference>
<dbReference type="SUPFAM" id="SSF56784">
    <property type="entry name" value="HAD-like"/>
    <property type="match status" value="1"/>
</dbReference>
<feature type="domain" description="P-type ATPase A" evidence="16">
    <location>
        <begin position="314"/>
        <end position="402"/>
    </location>
</feature>
<dbReference type="InterPro" id="IPR023299">
    <property type="entry name" value="ATPase_P-typ_cyto_dom_N"/>
</dbReference>
<dbReference type="InterPro" id="IPR023298">
    <property type="entry name" value="ATPase_P-typ_TM_dom_sf"/>
</dbReference>
<evidence type="ECO:0000313" key="17">
    <source>
        <dbReference type="EMBL" id="CAJ72497.1"/>
    </source>
</evidence>
<dbReference type="Gene3D" id="2.70.150.10">
    <property type="entry name" value="Calcium-transporting ATPase, cytoplasmic transduction domain A"/>
    <property type="match status" value="1"/>
</dbReference>
<evidence type="ECO:0000256" key="9">
    <source>
        <dbReference type="ARBA" id="ARBA00022840"/>
    </source>
</evidence>
<keyword evidence="4 15" id="KW-1003">Cell membrane</keyword>
<evidence type="ECO:0000256" key="2">
    <source>
        <dbReference type="ARBA" id="ARBA00006024"/>
    </source>
</evidence>
<evidence type="ECO:0000256" key="10">
    <source>
        <dbReference type="ARBA" id="ARBA00022842"/>
    </source>
</evidence>
<keyword evidence="9 15" id="KW-0067">ATP-binding</keyword>
<evidence type="ECO:0000259" key="16">
    <source>
        <dbReference type="Pfam" id="PF00122"/>
    </source>
</evidence>
<evidence type="ECO:0000256" key="8">
    <source>
        <dbReference type="ARBA" id="ARBA00022741"/>
    </source>
</evidence>
<dbReference type="PRINTS" id="PR00119">
    <property type="entry name" value="CATATPASE"/>
</dbReference>
<dbReference type="AlphaFoldDB" id="Q1PZI2"/>
<dbReference type="GO" id="GO:0055070">
    <property type="term" value="P:copper ion homeostasis"/>
    <property type="evidence" value="ECO:0007669"/>
    <property type="project" value="TreeGrafter"/>
</dbReference>
<evidence type="ECO:0000256" key="13">
    <source>
        <dbReference type="ARBA" id="ARBA00023065"/>
    </source>
</evidence>